<dbReference type="OrthoDB" id="422827at2759"/>
<name>X6LRH3_RETFI</name>
<feature type="coiled-coil region" evidence="1">
    <location>
        <begin position="29"/>
        <end position="56"/>
    </location>
</feature>
<dbReference type="InterPro" id="IPR013761">
    <property type="entry name" value="SAM/pointed_sf"/>
</dbReference>
<keyword evidence="5" id="KW-1185">Reference proteome</keyword>
<dbReference type="Pfam" id="PF00536">
    <property type="entry name" value="SAM_1"/>
    <property type="match status" value="1"/>
</dbReference>
<dbReference type="EMBL" id="ASPP01030933">
    <property type="protein sequence ID" value="ETO03996.1"/>
    <property type="molecule type" value="Genomic_DNA"/>
</dbReference>
<dbReference type="AlphaFoldDB" id="X6LRH3"/>
<feature type="domain" description="SAM" evidence="3">
    <location>
        <begin position="72"/>
        <end position="135"/>
    </location>
</feature>
<comment type="caution">
    <text evidence="4">The sequence shown here is derived from an EMBL/GenBank/DDBJ whole genome shotgun (WGS) entry which is preliminary data.</text>
</comment>
<organism evidence="4 5">
    <name type="scientific">Reticulomyxa filosa</name>
    <dbReference type="NCBI Taxonomy" id="46433"/>
    <lineage>
        <taxon>Eukaryota</taxon>
        <taxon>Sar</taxon>
        <taxon>Rhizaria</taxon>
        <taxon>Retaria</taxon>
        <taxon>Foraminifera</taxon>
        <taxon>Monothalamids</taxon>
        <taxon>Reticulomyxidae</taxon>
        <taxon>Reticulomyxa</taxon>
    </lineage>
</organism>
<evidence type="ECO:0000313" key="5">
    <source>
        <dbReference type="Proteomes" id="UP000023152"/>
    </source>
</evidence>
<accession>X6LRH3</accession>
<reference evidence="4 5" key="1">
    <citation type="journal article" date="2013" name="Curr. Biol.">
        <title>The Genome of the Foraminiferan Reticulomyxa filosa.</title>
        <authorList>
            <person name="Glockner G."/>
            <person name="Hulsmann N."/>
            <person name="Schleicher M."/>
            <person name="Noegel A.A."/>
            <person name="Eichinger L."/>
            <person name="Gallinger C."/>
            <person name="Pawlowski J."/>
            <person name="Sierra R."/>
            <person name="Euteneuer U."/>
            <person name="Pillet L."/>
            <person name="Moustafa A."/>
            <person name="Platzer M."/>
            <person name="Groth M."/>
            <person name="Szafranski K."/>
            <person name="Schliwa M."/>
        </authorList>
    </citation>
    <scope>NUCLEOTIDE SEQUENCE [LARGE SCALE GENOMIC DNA]</scope>
</reference>
<keyword evidence="1" id="KW-0175">Coiled coil</keyword>
<feature type="compositionally biased region" description="Basic and acidic residues" evidence="2">
    <location>
        <begin position="15"/>
        <end position="25"/>
    </location>
</feature>
<dbReference type="PROSITE" id="PS50105">
    <property type="entry name" value="SAM_DOMAIN"/>
    <property type="match status" value="1"/>
</dbReference>
<feature type="non-terminal residue" evidence="4">
    <location>
        <position position="1"/>
    </location>
</feature>
<evidence type="ECO:0000256" key="1">
    <source>
        <dbReference type="SAM" id="Coils"/>
    </source>
</evidence>
<feature type="region of interest" description="Disordered" evidence="2">
    <location>
        <begin position="1"/>
        <end position="26"/>
    </location>
</feature>
<proteinExistence type="predicted"/>
<dbReference type="Gene3D" id="1.10.150.50">
    <property type="entry name" value="Transcription Factor, Ets-1"/>
    <property type="match status" value="1"/>
</dbReference>
<feature type="compositionally biased region" description="Low complexity" evidence="2">
    <location>
        <begin position="1"/>
        <end position="14"/>
    </location>
</feature>
<dbReference type="SMART" id="SM00454">
    <property type="entry name" value="SAM"/>
    <property type="match status" value="1"/>
</dbReference>
<evidence type="ECO:0000313" key="4">
    <source>
        <dbReference type="EMBL" id="ETO03996.1"/>
    </source>
</evidence>
<evidence type="ECO:0000259" key="3">
    <source>
        <dbReference type="PROSITE" id="PS50105"/>
    </source>
</evidence>
<dbReference type="SUPFAM" id="SSF47769">
    <property type="entry name" value="SAM/Pointed domain"/>
    <property type="match status" value="1"/>
</dbReference>
<dbReference type="InterPro" id="IPR001660">
    <property type="entry name" value="SAM"/>
</dbReference>
<feature type="non-terminal residue" evidence="4">
    <location>
        <position position="135"/>
    </location>
</feature>
<dbReference type="Proteomes" id="UP000023152">
    <property type="component" value="Unassembled WGS sequence"/>
</dbReference>
<evidence type="ECO:0000256" key="2">
    <source>
        <dbReference type="SAM" id="MobiDB-lite"/>
    </source>
</evidence>
<protein>
    <recommendedName>
        <fullName evidence="3">SAM domain-containing protein</fullName>
    </recommendedName>
</protein>
<sequence>NNNNNHSNNNNNNNKNEKKKEKNRPQEIANKLNAMMEKFRREAEEQDELLQILEESAKEKSEFGKIERSKHWSVHEVCWWLISIGMEEYIFLFYSHNIDGNMLLHDLSEASLLQDLSVKQIHSHKIMRAISELKK</sequence>
<gene>
    <name evidence="4" type="ORF">RFI_33406</name>
</gene>